<evidence type="ECO:0000256" key="6">
    <source>
        <dbReference type="ARBA" id="ARBA00022737"/>
    </source>
</evidence>
<organism evidence="12 13">
    <name type="scientific">Qipengyuania vulgaris</name>
    <dbReference type="NCBI Taxonomy" id="291985"/>
    <lineage>
        <taxon>Bacteria</taxon>
        <taxon>Pseudomonadati</taxon>
        <taxon>Pseudomonadota</taxon>
        <taxon>Alphaproteobacteria</taxon>
        <taxon>Sphingomonadales</taxon>
        <taxon>Erythrobacteraceae</taxon>
        <taxon>Qipengyuania</taxon>
    </lineage>
</organism>
<feature type="domain" description="PLD phosphodiesterase" evidence="11">
    <location>
        <begin position="366"/>
        <end position="393"/>
    </location>
</feature>
<dbReference type="GO" id="GO:0009395">
    <property type="term" value="P:phospholipid catabolic process"/>
    <property type="evidence" value="ECO:0007669"/>
    <property type="project" value="TreeGrafter"/>
</dbReference>
<keyword evidence="6" id="KW-0677">Repeat</keyword>
<comment type="function">
    <text evidence="2">Could be a virulence factor.</text>
</comment>
<evidence type="ECO:0000256" key="4">
    <source>
        <dbReference type="ARBA" id="ARBA00018392"/>
    </source>
</evidence>
<evidence type="ECO:0000256" key="9">
    <source>
        <dbReference type="ARBA" id="ARBA00029594"/>
    </source>
</evidence>
<keyword evidence="7" id="KW-0378">Hydrolase</keyword>
<evidence type="ECO:0000313" key="13">
    <source>
        <dbReference type="Proteomes" id="UP000448199"/>
    </source>
</evidence>
<keyword evidence="5" id="KW-0964">Secreted</keyword>
<evidence type="ECO:0000259" key="11">
    <source>
        <dbReference type="PROSITE" id="PS50035"/>
    </source>
</evidence>
<dbReference type="InterPro" id="IPR001736">
    <property type="entry name" value="PLipase_D/transphosphatidylase"/>
</dbReference>
<evidence type="ECO:0000313" key="12">
    <source>
        <dbReference type="EMBL" id="MXO49130.1"/>
    </source>
</evidence>
<sequence length="520" mass="59790">MLEEGANEPAEDKPDPDRVSRLEDGESPSVWRYAKVERAAVLIDAANYFSAMQAAMLNARHRIFLIGWDFDTRIHLADGRHWWQRSYKDKYPARLGSFIGWLVRNRPTLEVRILKWSFGIFKFVVRGSMWWDLVRWARHRRIDFKFDSAHPTGCSHHQKIAVLDNRLAVCGGIDMTVKRWDTREHKETEEHRTTPNGRMYGPWHDASMMMEGEVADALSDLGRDRWIRAGGKPLLPMQPSKESLWPKGLEANFENVEVGIARTWAAHRDWEEVREIEKLFVDHIKRAKKLIYAESQYFASRAICEAICARVAEDDPPEIVIVHPRHADGWLEQQAMDHARAELVRSIDEADHKGRFSIWNPYTGTTAIYVHAKIMIVDDRIFRIGSANMNNRSMGLDSECDVFIDCDREGNEHACEAIGKIRHSLLAEHCGLDEDEIGELLERHGSMAAVIDHSITEDGRNLVRYHAPDLNGAEETLAKSGLLDPECPGDMFEPFAKGGLFRKGSRLERFRSRFRRKNGK</sequence>
<evidence type="ECO:0000256" key="1">
    <source>
        <dbReference type="ARBA" id="ARBA00000798"/>
    </source>
</evidence>
<evidence type="ECO:0000256" key="2">
    <source>
        <dbReference type="ARBA" id="ARBA00003145"/>
    </source>
</evidence>
<dbReference type="GO" id="GO:0005576">
    <property type="term" value="C:extracellular region"/>
    <property type="evidence" value="ECO:0007669"/>
    <property type="project" value="UniProtKB-SubCell"/>
</dbReference>
<evidence type="ECO:0000256" key="10">
    <source>
        <dbReference type="SAM" id="MobiDB-lite"/>
    </source>
</evidence>
<comment type="catalytic activity">
    <reaction evidence="1">
        <text>a 1,2-diacyl-sn-glycero-3-phosphocholine + H2O = a 1,2-diacyl-sn-glycero-3-phosphate + choline + H(+)</text>
        <dbReference type="Rhea" id="RHEA:14445"/>
        <dbReference type="ChEBI" id="CHEBI:15354"/>
        <dbReference type="ChEBI" id="CHEBI:15377"/>
        <dbReference type="ChEBI" id="CHEBI:15378"/>
        <dbReference type="ChEBI" id="CHEBI:57643"/>
        <dbReference type="ChEBI" id="CHEBI:58608"/>
        <dbReference type="EC" id="3.1.4.4"/>
    </reaction>
</comment>
<dbReference type="PANTHER" id="PTHR18896">
    <property type="entry name" value="PHOSPHOLIPASE D"/>
    <property type="match status" value="1"/>
</dbReference>
<feature type="region of interest" description="Disordered" evidence="10">
    <location>
        <begin position="1"/>
        <end position="23"/>
    </location>
</feature>
<comment type="caution">
    <text evidence="12">The sequence shown here is derived from an EMBL/GenBank/DDBJ whole genome shotgun (WGS) entry which is preliminary data.</text>
</comment>
<evidence type="ECO:0000256" key="7">
    <source>
        <dbReference type="ARBA" id="ARBA00022801"/>
    </source>
</evidence>
<dbReference type="SMART" id="SM00155">
    <property type="entry name" value="PLDc"/>
    <property type="match status" value="2"/>
</dbReference>
<dbReference type="SUPFAM" id="SSF56024">
    <property type="entry name" value="Phospholipase D/nuclease"/>
    <property type="match status" value="2"/>
</dbReference>
<dbReference type="Proteomes" id="UP000448199">
    <property type="component" value="Unassembled WGS sequence"/>
</dbReference>
<comment type="subcellular location">
    <subcellularLocation>
        <location evidence="3">Secreted</location>
    </subcellularLocation>
</comment>
<accession>A0A844XTS6</accession>
<dbReference type="CDD" id="cd09143">
    <property type="entry name" value="PLDc_vPLD1_2_like_bac_2"/>
    <property type="match status" value="1"/>
</dbReference>
<name>A0A844XTS6_9SPHN</name>
<keyword evidence="8" id="KW-0443">Lipid metabolism</keyword>
<feature type="domain" description="PLD phosphodiesterase" evidence="11">
    <location>
        <begin position="152"/>
        <end position="179"/>
    </location>
</feature>
<dbReference type="InterPro" id="IPR015679">
    <property type="entry name" value="PLipase_D_fam"/>
</dbReference>
<feature type="compositionally biased region" description="Basic and acidic residues" evidence="10">
    <location>
        <begin position="10"/>
        <end position="23"/>
    </location>
</feature>
<evidence type="ECO:0000256" key="8">
    <source>
        <dbReference type="ARBA" id="ARBA00023098"/>
    </source>
</evidence>
<evidence type="ECO:0000256" key="3">
    <source>
        <dbReference type="ARBA" id="ARBA00004613"/>
    </source>
</evidence>
<dbReference type="Pfam" id="PF13091">
    <property type="entry name" value="PLDc_2"/>
    <property type="match status" value="1"/>
</dbReference>
<dbReference type="Gene3D" id="3.30.870.10">
    <property type="entry name" value="Endonuclease Chain A"/>
    <property type="match status" value="2"/>
</dbReference>
<proteinExistence type="predicted"/>
<evidence type="ECO:0000256" key="5">
    <source>
        <dbReference type="ARBA" id="ARBA00022525"/>
    </source>
</evidence>
<dbReference type="PROSITE" id="PS50035">
    <property type="entry name" value="PLD"/>
    <property type="match status" value="2"/>
</dbReference>
<dbReference type="InterPro" id="IPR025202">
    <property type="entry name" value="PLD-like_dom"/>
</dbReference>
<dbReference type="OrthoDB" id="8828485at2"/>
<dbReference type="CDD" id="cd09140">
    <property type="entry name" value="PLDc_vPLD1_2_like_bac_1"/>
    <property type="match status" value="1"/>
</dbReference>
<dbReference type="PANTHER" id="PTHR18896:SF76">
    <property type="entry name" value="PHOSPHOLIPASE"/>
    <property type="match status" value="1"/>
</dbReference>
<protein>
    <recommendedName>
        <fullName evidence="4">Phospholipase D</fullName>
    </recommendedName>
    <alternativeName>
        <fullName evidence="9">Choline phosphatase</fullName>
    </alternativeName>
</protein>
<keyword evidence="13" id="KW-1185">Reference proteome</keyword>
<reference evidence="12 13" key="1">
    <citation type="submission" date="2019-12" db="EMBL/GenBank/DDBJ databases">
        <title>Genomic-based taxomic classification of the family Erythrobacteraceae.</title>
        <authorList>
            <person name="Xu L."/>
        </authorList>
    </citation>
    <scope>NUCLEOTIDE SEQUENCE [LARGE SCALE GENOMIC DNA]</scope>
    <source>
        <strain evidence="12 13">DSM 17792</strain>
    </source>
</reference>
<gene>
    <name evidence="12" type="ORF">GRI69_12755</name>
</gene>
<dbReference type="RefSeq" id="WP_160728661.1">
    <property type="nucleotide sequence ID" value="NZ_WTYC01000007.1"/>
</dbReference>
<dbReference type="AlphaFoldDB" id="A0A844XTS6"/>
<dbReference type="GO" id="GO:0004630">
    <property type="term" value="F:phospholipase D activity"/>
    <property type="evidence" value="ECO:0007669"/>
    <property type="project" value="UniProtKB-EC"/>
</dbReference>
<dbReference type="EMBL" id="WTYC01000007">
    <property type="protein sequence ID" value="MXO49130.1"/>
    <property type="molecule type" value="Genomic_DNA"/>
</dbReference>